<feature type="transmembrane region" description="Helical" evidence="2">
    <location>
        <begin position="281"/>
        <end position="302"/>
    </location>
</feature>
<dbReference type="AlphaFoldDB" id="A0AA88KTW6"/>
<dbReference type="EMBL" id="PYSW02000009">
    <property type="protein sequence ID" value="KAG2388857.1"/>
    <property type="molecule type" value="Genomic_DNA"/>
</dbReference>
<keyword evidence="2" id="KW-1133">Transmembrane helix</keyword>
<keyword evidence="2" id="KW-0472">Membrane</keyword>
<organism evidence="3 4">
    <name type="scientific">Naegleria lovaniensis</name>
    <name type="common">Amoeba</name>
    <dbReference type="NCBI Taxonomy" id="51637"/>
    <lineage>
        <taxon>Eukaryota</taxon>
        <taxon>Discoba</taxon>
        <taxon>Heterolobosea</taxon>
        <taxon>Tetramitia</taxon>
        <taxon>Eutetramitia</taxon>
        <taxon>Vahlkampfiidae</taxon>
        <taxon>Naegleria</taxon>
    </lineage>
</organism>
<dbReference type="GeneID" id="68092758"/>
<feature type="transmembrane region" description="Helical" evidence="2">
    <location>
        <begin position="243"/>
        <end position="269"/>
    </location>
</feature>
<proteinExistence type="predicted"/>
<name>A0AA88KTW6_NAELO</name>
<evidence type="ECO:0000256" key="1">
    <source>
        <dbReference type="SAM" id="MobiDB-lite"/>
    </source>
</evidence>
<reference evidence="3 4" key="1">
    <citation type="journal article" date="2018" name="BMC Genomics">
        <title>The genome of Naegleria lovaniensis, the basis for a comparative approach to unravel pathogenicity factors of the human pathogenic amoeba N. fowleri.</title>
        <authorList>
            <person name="Liechti N."/>
            <person name="Schurch N."/>
            <person name="Bruggmann R."/>
            <person name="Wittwer M."/>
        </authorList>
    </citation>
    <scope>NUCLEOTIDE SEQUENCE [LARGE SCALE GENOMIC DNA]</scope>
    <source>
        <strain evidence="3 4">ATCC 30569</strain>
    </source>
</reference>
<feature type="transmembrane region" description="Helical" evidence="2">
    <location>
        <begin position="387"/>
        <end position="412"/>
    </location>
</feature>
<dbReference type="Proteomes" id="UP000816034">
    <property type="component" value="Unassembled WGS sequence"/>
</dbReference>
<dbReference type="RefSeq" id="XP_044552849.1">
    <property type="nucleotide sequence ID" value="XM_044692434.1"/>
</dbReference>
<feature type="transmembrane region" description="Helical" evidence="2">
    <location>
        <begin position="314"/>
        <end position="338"/>
    </location>
</feature>
<evidence type="ECO:0000256" key="2">
    <source>
        <dbReference type="SAM" id="Phobius"/>
    </source>
</evidence>
<evidence type="ECO:0000313" key="4">
    <source>
        <dbReference type="Proteomes" id="UP000816034"/>
    </source>
</evidence>
<feature type="transmembrane region" description="Helical" evidence="2">
    <location>
        <begin position="350"/>
        <end position="375"/>
    </location>
</feature>
<feature type="region of interest" description="Disordered" evidence="1">
    <location>
        <begin position="481"/>
        <end position="504"/>
    </location>
</feature>
<sequence>MANRADFYQTTGQELFIPNEFGCSNVTLWTKFGVPSYFEDLDISQFYSFLMFHNDGESYDLCSKVGNWEKNLKLSCDELLCENNDRVDNLSGYVEEITQNQTTIVDWINYCQYCSNNHTLRSYKHTLTLGRGCFPKDITVSAMINQFPSSITFCGTADFGIPILVNNTNIAADPFMTRNGYSYICYCAHDQYFSLKCANNAINLLVLQAISTGLSVIHLISCCLTFFMTFLPKYTASFREKRPFNTITITCVIIGEILLFFTTVFSQYLGSSFSMTILGNFALSLLIFSLFTWVLNWCRLIVYVKTKKATPFIIIYLVLALVFLVLYVAIPILISVLVCDDMTSVNVFFAYYNSSLTFLACAAFIALTVWIYWTMKKVSDINMLNSSCLRFVIVASISIVVFAATNLIIRITVLHSNLLAQGIFLVVYNTSTIFITCGLTIMEFDKEEFRDFYRCTTCWAKMQKTKQKHGKDESLLADNSDNLVTTNNEDSSTSHSTYYSLVKH</sequence>
<evidence type="ECO:0000313" key="3">
    <source>
        <dbReference type="EMBL" id="KAG2388857.1"/>
    </source>
</evidence>
<accession>A0AA88KTW6</accession>
<gene>
    <name evidence="3" type="ORF">C9374_000296</name>
</gene>
<protein>
    <submittedName>
        <fullName evidence="3">Uncharacterized protein</fullName>
    </submittedName>
</protein>
<keyword evidence="2" id="KW-0812">Transmembrane</keyword>
<keyword evidence="4" id="KW-1185">Reference proteome</keyword>
<feature type="transmembrane region" description="Helical" evidence="2">
    <location>
        <begin position="205"/>
        <end position="231"/>
    </location>
</feature>
<comment type="caution">
    <text evidence="3">The sequence shown here is derived from an EMBL/GenBank/DDBJ whole genome shotgun (WGS) entry which is preliminary data.</text>
</comment>
<feature type="transmembrane region" description="Helical" evidence="2">
    <location>
        <begin position="418"/>
        <end position="442"/>
    </location>
</feature>